<organism evidence="2 3">
    <name type="scientific">Roseivirga echinicomitans</name>
    <dbReference type="NCBI Taxonomy" id="296218"/>
    <lineage>
        <taxon>Bacteria</taxon>
        <taxon>Pseudomonadati</taxon>
        <taxon>Bacteroidota</taxon>
        <taxon>Cytophagia</taxon>
        <taxon>Cytophagales</taxon>
        <taxon>Roseivirgaceae</taxon>
        <taxon>Roseivirga</taxon>
    </lineage>
</organism>
<evidence type="ECO:0000313" key="2">
    <source>
        <dbReference type="EMBL" id="KYG82537.1"/>
    </source>
</evidence>
<evidence type="ECO:0000313" key="3">
    <source>
        <dbReference type="Proteomes" id="UP000075615"/>
    </source>
</evidence>
<dbReference type="CDD" id="cd06121">
    <property type="entry name" value="cupin_YML079wp"/>
    <property type="match status" value="1"/>
</dbReference>
<proteinExistence type="predicted"/>
<evidence type="ECO:0000259" key="1">
    <source>
        <dbReference type="Pfam" id="PF06172"/>
    </source>
</evidence>
<dbReference type="PANTHER" id="PTHR33387:SF3">
    <property type="entry name" value="DUF985 DOMAIN-CONTAINING PROTEIN"/>
    <property type="match status" value="1"/>
</dbReference>
<dbReference type="Gene3D" id="2.60.120.10">
    <property type="entry name" value="Jelly Rolls"/>
    <property type="match status" value="1"/>
</dbReference>
<dbReference type="PANTHER" id="PTHR33387">
    <property type="entry name" value="RMLC-LIKE JELLY ROLL FOLD PROTEIN"/>
    <property type="match status" value="1"/>
</dbReference>
<dbReference type="SUPFAM" id="SSF51182">
    <property type="entry name" value="RmlC-like cupins"/>
    <property type="match status" value="1"/>
</dbReference>
<reference evidence="2 3" key="1">
    <citation type="submission" date="2016-01" db="EMBL/GenBank/DDBJ databases">
        <title>Genome sequencing of Roseivirga echinicomitans KMM 6058.</title>
        <authorList>
            <person name="Selvaratnam C."/>
            <person name="Thevarajoo S."/>
            <person name="Goh K.M."/>
            <person name="Ee R."/>
            <person name="Chan K.-G."/>
            <person name="Chong C.S."/>
        </authorList>
    </citation>
    <scope>NUCLEOTIDE SEQUENCE [LARGE SCALE GENOMIC DNA]</scope>
    <source>
        <strain evidence="2 3">KMM 6058</strain>
    </source>
</reference>
<dbReference type="OrthoDB" id="9798288at2"/>
<dbReference type="InterPro" id="IPR011051">
    <property type="entry name" value="RmlC_Cupin_sf"/>
</dbReference>
<dbReference type="InterPro" id="IPR009327">
    <property type="entry name" value="Cupin_DUF985"/>
</dbReference>
<dbReference type="Proteomes" id="UP000075615">
    <property type="component" value="Unassembled WGS sequence"/>
</dbReference>
<keyword evidence="3" id="KW-1185">Reference proteome</keyword>
<feature type="domain" description="DUF985" evidence="1">
    <location>
        <begin position="8"/>
        <end position="146"/>
    </location>
</feature>
<sequence>MAEKTAEYYIEKLSLLAHPEGGYYAENYRSEESIEKSALPNYYPSARTFGTSIYFLLTPNSVSNFHRLNSDEIWHFHDGGTACIHMLSPEGKLVSKTIGKDLEKGQSFQVVIPKHHWFAAEIIQGDFILVGCTVSPGFEFEDFELADRSTLASVYPDHKTLIERFTKA</sequence>
<accession>A0A150XUV7</accession>
<dbReference type="AlphaFoldDB" id="A0A150XUV7"/>
<name>A0A150XUV7_9BACT</name>
<dbReference type="STRING" id="296218.AWN68_14900"/>
<dbReference type="InterPro" id="IPR014710">
    <property type="entry name" value="RmlC-like_jellyroll"/>
</dbReference>
<protein>
    <recommendedName>
        <fullName evidence="1">DUF985 domain-containing protein</fullName>
    </recommendedName>
</protein>
<gene>
    <name evidence="2" type="ORF">AWN68_14900</name>
</gene>
<comment type="caution">
    <text evidence="2">The sequence shown here is derived from an EMBL/GenBank/DDBJ whole genome shotgun (WGS) entry which is preliminary data.</text>
</comment>
<dbReference type="EMBL" id="LRDB01000003">
    <property type="protein sequence ID" value="KYG82537.1"/>
    <property type="molecule type" value="Genomic_DNA"/>
</dbReference>
<dbReference type="RefSeq" id="WP_068412641.1">
    <property type="nucleotide sequence ID" value="NZ_LRDB01000003.1"/>
</dbReference>
<dbReference type="InterPro" id="IPR039935">
    <property type="entry name" value="YML079W-like"/>
</dbReference>
<dbReference type="Pfam" id="PF06172">
    <property type="entry name" value="Cupin_5"/>
    <property type="match status" value="1"/>
</dbReference>